<keyword evidence="1" id="KW-0732">Signal</keyword>
<organism evidence="2 3">
    <name type="scientific">Nocardia vermiculata</name>
    <dbReference type="NCBI Taxonomy" id="257274"/>
    <lineage>
        <taxon>Bacteria</taxon>
        <taxon>Bacillati</taxon>
        <taxon>Actinomycetota</taxon>
        <taxon>Actinomycetes</taxon>
        <taxon>Mycobacteriales</taxon>
        <taxon>Nocardiaceae</taxon>
        <taxon>Nocardia</taxon>
    </lineage>
</organism>
<dbReference type="PROSITE" id="PS51257">
    <property type="entry name" value="PROKAR_LIPOPROTEIN"/>
    <property type="match status" value="1"/>
</dbReference>
<dbReference type="Pfam" id="PF12079">
    <property type="entry name" value="DUF3558"/>
    <property type="match status" value="1"/>
</dbReference>
<dbReference type="InterPro" id="IPR024520">
    <property type="entry name" value="DUF3558"/>
</dbReference>
<dbReference type="AlphaFoldDB" id="A0A846Y9N6"/>
<evidence type="ECO:0000313" key="2">
    <source>
        <dbReference type="EMBL" id="NKY54530.1"/>
    </source>
</evidence>
<comment type="caution">
    <text evidence="2">The sequence shown here is derived from an EMBL/GenBank/DDBJ whole genome shotgun (WGS) entry which is preliminary data.</text>
</comment>
<dbReference type="EMBL" id="JAAXOP010000033">
    <property type="protein sequence ID" value="NKY54530.1"/>
    <property type="molecule type" value="Genomic_DNA"/>
</dbReference>
<accession>A0A846Y9N6</accession>
<keyword evidence="3" id="KW-1185">Reference proteome</keyword>
<reference evidence="2 3" key="1">
    <citation type="submission" date="2020-04" db="EMBL/GenBank/DDBJ databases">
        <title>MicrobeNet Type strains.</title>
        <authorList>
            <person name="Nicholson A.C."/>
        </authorList>
    </citation>
    <scope>NUCLEOTIDE SEQUENCE [LARGE SCALE GENOMIC DNA]</scope>
    <source>
        <strain evidence="2 3">JCM 12354</strain>
    </source>
</reference>
<name>A0A846Y9N6_9NOCA</name>
<gene>
    <name evidence="2" type="ORF">HGA08_30585</name>
</gene>
<evidence type="ECO:0000256" key="1">
    <source>
        <dbReference type="SAM" id="SignalP"/>
    </source>
</evidence>
<feature type="chain" id="PRO_5039290462" evidence="1">
    <location>
        <begin position="24"/>
        <end position="201"/>
    </location>
</feature>
<proteinExistence type="predicted"/>
<feature type="signal peptide" evidence="1">
    <location>
        <begin position="1"/>
        <end position="23"/>
    </location>
</feature>
<protein>
    <submittedName>
        <fullName evidence="2">DUF3558 domain-containing protein</fullName>
    </submittedName>
</protein>
<evidence type="ECO:0000313" key="3">
    <source>
        <dbReference type="Proteomes" id="UP000565711"/>
    </source>
</evidence>
<dbReference type="Proteomes" id="UP000565711">
    <property type="component" value="Unassembled WGS sequence"/>
</dbReference>
<sequence>MRSRFGRRGGVGRVASAVGAVLAAGMLMGAAGCSDDSTSANGEATATSVASGAPASTTAASNTAWNPCSIPDADIAAAGLNPEKRQADTGKYGTKFPGWDICGWLSDSWYSINVYSTSDHTYDEVIHNTNNFSNPRNVTVGGRNAVMMDSLTLPEGCDLIFDSASGPVQIELGPMVGADEPGDSCTEVTRVAEVLLKDFPQ</sequence>